<dbReference type="GO" id="GO:0016787">
    <property type="term" value="F:hydrolase activity"/>
    <property type="evidence" value="ECO:0007669"/>
    <property type="project" value="UniProtKB-KW"/>
</dbReference>
<dbReference type="SMART" id="SM00642">
    <property type="entry name" value="Aamy"/>
    <property type="match status" value="1"/>
</dbReference>
<dbReference type="PANTHER" id="PTHR10357:SF179">
    <property type="entry name" value="NEUTRAL AND BASIC AMINO ACID TRANSPORT PROTEIN RBAT"/>
    <property type="match status" value="1"/>
</dbReference>
<dbReference type="InterPro" id="IPR017853">
    <property type="entry name" value="GH"/>
</dbReference>
<dbReference type="InterPro" id="IPR045857">
    <property type="entry name" value="O16G_dom_2"/>
</dbReference>
<organism evidence="3 4">
    <name type="scientific">Nonomuraea recticatena</name>
    <dbReference type="NCBI Taxonomy" id="46178"/>
    <lineage>
        <taxon>Bacteria</taxon>
        <taxon>Bacillati</taxon>
        <taxon>Actinomycetota</taxon>
        <taxon>Actinomycetes</taxon>
        <taxon>Streptosporangiales</taxon>
        <taxon>Streptosporangiaceae</taxon>
        <taxon>Nonomuraea</taxon>
    </lineage>
</organism>
<keyword evidence="3" id="KW-0378">Hydrolase</keyword>
<evidence type="ECO:0000313" key="3">
    <source>
        <dbReference type="EMBL" id="GAA2683160.1"/>
    </source>
</evidence>
<dbReference type="RefSeq" id="WP_346152327.1">
    <property type="nucleotide sequence ID" value="NZ_BAAATE010000023.1"/>
</dbReference>
<dbReference type="Gene3D" id="3.90.400.10">
    <property type="entry name" value="Oligo-1,6-glucosidase, Domain 2"/>
    <property type="match status" value="1"/>
</dbReference>
<dbReference type="EMBL" id="BAAATE010000023">
    <property type="protein sequence ID" value="GAA2683160.1"/>
    <property type="molecule type" value="Genomic_DNA"/>
</dbReference>
<comment type="similarity">
    <text evidence="1">Belongs to the glycosyl hydrolase 13 family.</text>
</comment>
<keyword evidence="4" id="KW-1185">Reference proteome</keyword>
<gene>
    <name evidence="3" type="ORF">GCM10010412_068790</name>
</gene>
<sequence>MDIPWWRDAVVYEIYVRSFADASGDGVGDLVGVRERLPYLAQLGVDAIWLTPFYPSPMADGGYDVADYRGVDPLFGTLADFEALVSDAHTHGMKVLVDIVPNHSSSRHPWFQEALAGRGRDRYVFRDEPNNWQSTFSGPAWTQVDDGQWYLHLFAPEQPDFNWRNPEVHEEFLDVLRFWLDRGVDGFRIDVAMGLYKAEGLPDVGDQSFMSVSPIWGQPEVHEVYRQWRKLLESYPGERMAVGEVWTDSAADLALYVRPDELHQSFNFAWLQAPWSPTAFKKVIDDTLSTVPFATWVLSNHDVVRHRTRYDTADPGTGLARAKAALLVMLALPGSAYLYQGEELGLPEVKDIPPEARQDPIFFQSKGTLPGRDGCRVPLPWSGDAAPFGFSPEGVDPWLPQPGTFAALTAEAQSGDSDSTLEFYRRALACRRDLVRSIPYHLEWMDSPEGALFFTRGSLTCVINCGPDPVPLPPYDHLIMSSGPITDDSLPPDTAAWLQA</sequence>
<comment type="caution">
    <text evidence="3">The sequence shown here is derived from an EMBL/GenBank/DDBJ whole genome shotgun (WGS) entry which is preliminary data.</text>
</comment>
<dbReference type="CDD" id="cd11332">
    <property type="entry name" value="AmyAc_OligoGlu_TS"/>
    <property type="match status" value="1"/>
</dbReference>
<dbReference type="InterPro" id="IPR006047">
    <property type="entry name" value="GH13_cat_dom"/>
</dbReference>
<accession>A0ABP6F3R1</accession>
<dbReference type="SUPFAM" id="SSF51445">
    <property type="entry name" value="(Trans)glycosidases"/>
    <property type="match status" value="1"/>
</dbReference>
<protein>
    <submittedName>
        <fullName evidence="3">Glycoside hydrolase family 13 protein</fullName>
    </submittedName>
</protein>
<evidence type="ECO:0000313" key="4">
    <source>
        <dbReference type="Proteomes" id="UP001501666"/>
    </source>
</evidence>
<evidence type="ECO:0000256" key="1">
    <source>
        <dbReference type="ARBA" id="ARBA00008061"/>
    </source>
</evidence>
<dbReference type="Proteomes" id="UP001501666">
    <property type="component" value="Unassembled WGS sequence"/>
</dbReference>
<name>A0ABP6F3R1_9ACTN</name>
<dbReference type="PANTHER" id="PTHR10357">
    <property type="entry name" value="ALPHA-AMYLASE FAMILY MEMBER"/>
    <property type="match status" value="1"/>
</dbReference>
<evidence type="ECO:0000259" key="2">
    <source>
        <dbReference type="SMART" id="SM00642"/>
    </source>
</evidence>
<proteinExistence type="inferred from homology"/>
<dbReference type="Gene3D" id="3.20.20.80">
    <property type="entry name" value="Glycosidases"/>
    <property type="match status" value="1"/>
</dbReference>
<feature type="domain" description="Glycosyl hydrolase family 13 catalytic" evidence="2">
    <location>
        <begin position="13"/>
        <end position="376"/>
    </location>
</feature>
<dbReference type="Pfam" id="PF00128">
    <property type="entry name" value="Alpha-amylase"/>
    <property type="match status" value="1"/>
</dbReference>
<reference evidence="4" key="1">
    <citation type="journal article" date="2019" name="Int. J. Syst. Evol. Microbiol.">
        <title>The Global Catalogue of Microorganisms (GCM) 10K type strain sequencing project: providing services to taxonomists for standard genome sequencing and annotation.</title>
        <authorList>
            <consortium name="The Broad Institute Genomics Platform"/>
            <consortium name="The Broad Institute Genome Sequencing Center for Infectious Disease"/>
            <person name="Wu L."/>
            <person name="Ma J."/>
        </authorList>
    </citation>
    <scope>NUCLEOTIDE SEQUENCE [LARGE SCALE GENOMIC DNA]</scope>
    <source>
        <strain evidence="4">JCM 6835</strain>
    </source>
</reference>